<feature type="domain" description="Ubiquitin-like" evidence="1">
    <location>
        <begin position="59"/>
        <end position="136"/>
    </location>
</feature>
<evidence type="ECO:0000313" key="3">
    <source>
        <dbReference type="Proteomes" id="UP000076420"/>
    </source>
</evidence>
<dbReference type="PROSITE" id="PS50053">
    <property type="entry name" value="UBIQUITIN_2"/>
    <property type="match status" value="1"/>
</dbReference>
<evidence type="ECO:0000313" key="2">
    <source>
        <dbReference type="EnsemblMetazoa" id="BGLB032161-PA"/>
    </source>
</evidence>
<sequence length="136" mass="14466">MVLTNVNVTATLTYSACLHSINILTSSNDKASLTQACTNMSSNIPTPKAGEADPCCVITFVVLPQQEGSIGLPIEIDCVTTHVIGGLKEDCTDLFGIPAEQQVWTYNGQILEDDNTLRSYGIDPSSNTEIIVTSSA</sequence>
<gene>
    <name evidence="2" type="primary">106059300</name>
</gene>
<dbReference type="Gene3D" id="3.10.20.90">
    <property type="entry name" value="Phosphatidylinositol 3-kinase Catalytic Subunit, Chain A, domain 1"/>
    <property type="match status" value="1"/>
</dbReference>
<proteinExistence type="predicted"/>
<dbReference type="Pfam" id="PF00240">
    <property type="entry name" value="ubiquitin"/>
    <property type="match status" value="1"/>
</dbReference>
<protein>
    <recommendedName>
        <fullName evidence="1">Ubiquitin-like domain-containing protein</fullName>
    </recommendedName>
</protein>
<dbReference type="CDD" id="cd17039">
    <property type="entry name" value="Ubl_ubiquitin_like"/>
    <property type="match status" value="1"/>
</dbReference>
<dbReference type="SUPFAM" id="SSF54236">
    <property type="entry name" value="Ubiquitin-like"/>
    <property type="match status" value="1"/>
</dbReference>
<dbReference type="EnsemblMetazoa" id="BGLB032161-RA">
    <property type="protein sequence ID" value="BGLB032161-PA"/>
    <property type="gene ID" value="BGLB032161"/>
</dbReference>
<dbReference type="InterPro" id="IPR000626">
    <property type="entry name" value="Ubiquitin-like_dom"/>
</dbReference>
<reference evidence="2" key="1">
    <citation type="submission" date="2020-05" db="UniProtKB">
        <authorList>
            <consortium name="EnsemblMetazoa"/>
        </authorList>
    </citation>
    <scope>IDENTIFICATION</scope>
    <source>
        <strain evidence="2">BB02</strain>
    </source>
</reference>
<evidence type="ECO:0000259" key="1">
    <source>
        <dbReference type="PROSITE" id="PS50053"/>
    </source>
</evidence>
<dbReference type="AlphaFoldDB" id="A0A2C9LL04"/>
<dbReference type="Proteomes" id="UP000076420">
    <property type="component" value="Unassembled WGS sequence"/>
</dbReference>
<dbReference type="KEGG" id="bgt:106059300"/>
<dbReference type="InterPro" id="IPR029071">
    <property type="entry name" value="Ubiquitin-like_domsf"/>
</dbReference>
<organism evidence="2 3">
    <name type="scientific">Biomphalaria glabrata</name>
    <name type="common">Bloodfluke planorb</name>
    <name type="synonym">Freshwater snail</name>
    <dbReference type="NCBI Taxonomy" id="6526"/>
    <lineage>
        <taxon>Eukaryota</taxon>
        <taxon>Metazoa</taxon>
        <taxon>Spiralia</taxon>
        <taxon>Lophotrochozoa</taxon>
        <taxon>Mollusca</taxon>
        <taxon>Gastropoda</taxon>
        <taxon>Heterobranchia</taxon>
        <taxon>Euthyneura</taxon>
        <taxon>Panpulmonata</taxon>
        <taxon>Hygrophila</taxon>
        <taxon>Lymnaeoidea</taxon>
        <taxon>Planorbidae</taxon>
        <taxon>Biomphalaria</taxon>
    </lineage>
</organism>
<name>A0A2C9LL04_BIOGL</name>
<dbReference type="VEuPathDB" id="VectorBase:BGLB032161"/>
<accession>A0A2C9LL04</accession>